<dbReference type="PANTHER" id="PTHR12834:SF12">
    <property type="entry name" value="SIGNAL RECOGNITION PARTICLE 9 KDA PROTEIN"/>
    <property type="match status" value="1"/>
</dbReference>
<feature type="region of interest" description="Disordered" evidence="1">
    <location>
        <begin position="33"/>
        <end position="59"/>
    </location>
</feature>
<gene>
    <name evidence="3" type="ORF">QBC40DRAFT_339756</name>
</gene>
<dbReference type="Pfam" id="PF05486">
    <property type="entry name" value="SRP9-21"/>
    <property type="match status" value="1"/>
</dbReference>
<reference evidence="3" key="2">
    <citation type="submission" date="2023-05" db="EMBL/GenBank/DDBJ databases">
        <authorList>
            <consortium name="Lawrence Berkeley National Laboratory"/>
            <person name="Steindorff A."/>
            <person name="Hensen N."/>
            <person name="Bonometti L."/>
            <person name="Westerberg I."/>
            <person name="Brannstrom I.O."/>
            <person name="Guillou S."/>
            <person name="Cros-Aarteil S."/>
            <person name="Calhoun S."/>
            <person name="Haridas S."/>
            <person name="Kuo A."/>
            <person name="Mondo S."/>
            <person name="Pangilinan J."/>
            <person name="Riley R."/>
            <person name="Labutti K."/>
            <person name="Andreopoulos B."/>
            <person name="Lipzen A."/>
            <person name="Chen C."/>
            <person name="Yanf M."/>
            <person name="Daum C."/>
            <person name="Ng V."/>
            <person name="Clum A."/>
            <person name="Ohm R."/>
            <person name="Martin F."/>
            <person name="Silar P."/>
            <person name="Natvig D."/>
            <person name="Lalanne C."/>
            <person name="Gautier V."/>
            <person name="Ament-Velasquez S.L."/>
            <person name="Kruys A."/>
            <person name="Hutchinson M.I."/>
            <person name="Powell A.J."/>
            <person name="Barry K."/>
            <person name="Miller A.N."/>
            <person name="Grigoriev I.V."/>
            <person name="Debuchy R."/>
            <person name="Gladieux P."/>
            <person name="Thoren M.H."/>
            <person name="Johannesson H."/>
        </authorList>
    </citation>
    <scope>NUCLEOTIDE SEQUENCE</scope>
    <source>
        <strain evidence="3">CBS 315.58</strain>
    </source>
</reference>
<accession>A0AAN6XHX9</accession>
<protein>
    <submittedName>
        <fullName evidence="3">Signal recognition particle 9 kDa protein-domain-containing protein</fullName>
    </submittedName>
</protein>
<dbReference type="InterPro" id="IPR039914">
    <property type="entry name" value="SRP9-like"/>
</dbReference>
<proteinExistence type="predicted"/>
<feature type="region of interest" description="Disordered" evidence="1">
    <location>
        <begin position="95"/>
        <end position="161"/>
    </location>
</feature>
<feature type="compositionally biased region" description="Low complexity" evidence="1">
    <location>
        <begin position="135"/>
        <end position="144"/>
    </location>
</feature>
<reference evidence="3" key="1">
    <citation type="journal article" date="2023" name="Mol. Phylogenet. Evol.">
        <title>Genome-scale phylogeny and comparative genomics of the fungal order Sordariales.</title>
        <authorList>
            <person name="Hensen N."/>
            <person name="Bonometti L."/>
            <person name="Westerberg I."/>
            <person name="Brannstrom I.O."/>
            <person name="Guillou S."/>
            <person name="Cros-Aarteil S."/>
            <person name="Calhoun S."/>
            <person name="Haridas S."/>
            <person name="Kuo A."/>
            <person name="Mondo S."/>
            <person name="Pangilinan J."/>
            <person name="Riley R."/>
            <person name="LaButti K."/>
            <person name="Andreopoulos B."/>
            <person name="Lipzen A."/>
            <person name="Chen C."/>
            <person name="Yan M."/>
            <person name="Daum C."/>
            <person name="Ng V."/>
            <person name="Clum A."/>
            <person name="Steindorff A."/>
            <person name="Ohm R.A."/>
            <person name="Martin F."/>
            <person name="Silar P."/>
            <person name="Natvig D.O."/>
            <person name="Lalanne C."/>
            <person name="Gautier V."/>
            <person name="Ament-Velasquez S.L."/>
            <person name="Kruys A."/>
            <person name="Hutchinson M.I."/>
            <person name="Powell A.J."/>
            <person name="Barry K."/>
            <person name="Miller A.N."/>
            <person name="Grigoriev I.V."/>
            <person name="Debuchy R."/>
            <person name="Gladieux P."/>
            <person name="Hiltunen Thoren M."/>
            <person name="Johannesson H."/>
        </authorList>
    </citation>
    <scope>NUCLEOTIDE SEQUENCE</scope>
    <source>
        <strain evidence="3">CBS 315.58</strain>
    </source>
</reference>
<evidence type="ECO:0000256" key="1">
    <source>
        <dbReference type="SAM" id="MobiDB-lite"/>
    </source>
</evidence>
<feature type="domain" description="SRP9" evidence="2">
    <location>
        <begin position="5"/>
        <end position="95"/>
    </location>
</feature>
<evidence type="ECO:0000313" key="4">
    <source>
        <dbReference type="Proteomes" id="UP001303160"/>
    </source>
</evidence>
<evidence type="ECO:0000313" key="3">
    <source>
        <dbReference type="EMBL" id="KAK4200548.1"/>
    </source>
</evidence>
<keyword evidence="4" id="KW-1185">Reference proteome</keyword>
<name>A0AAN6XHX9_9PEZI</name>
<organism evidence="3 4">
    <name type="scientific">Triangularia verruculosa</name>
    <dbReference type="NCBI Taxonomy" id="2587418"/>
    <lineage>
        <taxon>Eukaryota</taxon>
        <taxon>Fungi</taxon>
        <taxon>Dikarya</taxon>
        <taxon>Ascomycota</taxon>
        <taxon>Pezizomycotina</taxon>
        <taxon>Sordariomycetes</taxon>
        <taxon>Sordariomycetidae</taxon>
        <taxon>Sordariales</taxon>
        <taxon>Podosporaceae</taxon>
        <taxon>Triangularia</taxon>
    </lineage>
</organism>
<sequence length="161" mass="17020">MPFYEKSEDWLHHSSLLLAARPDTTRITTNYHLSPARRTPKNAAPEQAAEDAKKGTRGHLVITTFDPKSGASLKYRTSKAQEVGRLVQMLGNLAAKAAGRKEEDEEVKKEEDVEMGDGAAAESGVATPMTGGAGPAVQQQQPPQAGGGGGGGKGKKKKGKR</sequence>
<dbReference type="Proteomes" id="UP001303160">
    <property type="component" value="Unassembled WGS sequence"/>
</dbReference>
<dbReference type="PANTHER" id="PTHR12834">
    <property type="entry name" value="SIGNAL RECOGNITION PARTICLE 9 KDA PROTEIN"/>
    <property type="match status" value="1"/>
</dbReference>
<dbReference type="InterPro" id="IPR039432">
    <property type="entry name" value="SRP9_dom"/>
</dbReference>
<dbReference type="EMBL" id="MU863918">
    <property type="protein sequence ID" value="KAK4200548.1"/>
    <property type="molecule type" value="Genomic_DNA"/>
</dbReference>
<comment type="caution">
    <text evidence="3">The sequence shown here is derived from an EMBL/GenBank/DDBJ whole genome shotgun (WGS) entry which is preliminary data.</text>
</comment>
<feature type="compositionally biased region" description="Basic and acidic residues" evidence="1">
    <location>
        <begin position="99"/>
        <end position="111"/>
    </location>
</feature>
<dbReference type="GO" id="GO:0005786">
    <property type="term" value="C:signal recognition particle, endoplasmic reticulum targeting"/>
    <property type="evidence" value="ECO:0007669"/>
    <property type="project" value="TreeGrafter"/>
</dbReference>
<dbReference type="GO" id="GO:0006614">
    <property type="term" value="P:SRP-dependent cotranslational protein targeting to membrane"/>
    <property type="evidence" value="ECO:0007669"/>
    <property type="project" value="InterPro"/>
</dbReference>
<dbReference type="AlphaFoldDB" id="A0AAN6XHX9"/>
<evidence type="ECO:0000259" key="2">
    <source>
        <dbReference type="Pfam" id="PF05486"/>
    </source>
</evidence>